<sequence length="204" mass="22606">MDSTFAVDAPALPRSSQGVPDSSPTQRQLLDAAGVNRCLDEIAEAIYERWKDEEKLALVGVYRRGVPFAEALGARLIAKGLQIELGKIDITQYRDDLHSFTVLPKLEGSEIDFDLDDAVVILCDEVVYTARTSRAALEELLGFGRPRMVQIAALVDRAGRELPFTADFAGLKVDLPKEDRVRVRFAAMDGRDEVFVTAWHNKTA</sequence>
<reference evidence="3 4" key="1">
    <citation type="submission" date="2019-07" db="EMBL/GenBank/DDBJ databases">
        <title>Whole genome shotgun sequence of Brevifollis gellanilyticus NBRC 108608.</title>
        <authorList>
            <person name="Hosoyama A."/>
            <person name="Uohara A."/>
            <person name="Ohji S."/>
            <person name="Ichikawa N."/>
        </authorList>
    </citation>
    <scope>NUCLEOTIDE SEQUENCE [LARGE SCALE GENOMIC DNA]</scope>
    <source>
        <strain evidence="3 4">NBRC 108608</strain>
    </source>
</reference>
<gene>
    <name evidence="3" type="primary">pyrR</name>
    <name evidence="3" type="ORF">BGE01nite_49920</name>
</gene>
<dbReference type="SUPFAM" id="SSF53271">
    <property type="entry name" value="PRTase-like"/>
    <property type="match status" value="1"/>
</dbReference>
<dbReference type="Gene3D" id="3.40.50.2020">
    <property type="match status" value="1"/>
</dbReference>
<keyword evidence="4" id="KW-1185">Reference proteome</keyword>
<feature type="region of interest" description="Disordered" evidence="1">
    <location>
        <begin position="1"/>
        <end position="25"/>
    </location>
</feature>
<comment type="caution">
    <text evidence="3">The sequence shown here is derived from an EMBL/GenBank/DDBJ whole genome shotgun (WGS) entry which is preliminary data.</text>
</comment>
<dbReference type="AlphaFoldDB" id="A0A512MH75"/>
<dbReference type="InterPro" id="IPR029057">
    <property type="entry name" value="PRTase-like"/>
</dbReference>
<dbReference type="PANTHER" id="PTHR11608:SF0">
    <property type="entry name" value="BIFUNCTIONAL PROTEIN PYRR"/>
    <property type="match status" value="1"/>
</dbReference>
<dbReference type="EMBL" id="BKAG01000056">
    <property type="protein sequence ID" value="GEP45701.1"/>
    <property type="molecule type" value="Genomic_DNA"/>
</dbReference>
<proteinExistence type="predicted"/>
<dbReference type="Proteomes" id="UP000321577">
    <property type="component" value="Unassembled WGS sequence"/>
</dbReference>
<name>A0A512MH75_9BACT</name>
<dbReference type="NCBIfam" id="NF003549">
    <property type="entry name" value="PRK05205.1-5"/>
    <property type="match status" value="1"/>
</dbReference>
<dbReference type="InterPro" id="IPR000836">
    <property type="entry name" value="PRTase_dom"/>
</dbReference>
<organism evidence="3 4">
    <name type="scientific">Brevifollis gellanilyticus</name>
    <dbReference type="NCBI Taxonomy" id="748831"/>
    <lineage>
        <taxon>Bacteria</taxon>
        <taxon>Pseudomonadati</taxon>
        <taxon>Verrucomicrobiota</taxon>
        <taxon>Verrucomicrobiia</taxon>
        <taxon>Verrucomicrobiales</taxon>
        <taxon>Verrucomicrobiaceae</taxon>
    </lineage>
</organism>
<dbReference type="Pfam" id="PF00156">
    <property type="entry name" value="Pribosyltran"/>
    <property type="match status" value="1"/>
</dbReference>
<accession>A0A512MH75</accession>
<evidence type="ECO:0000259" key="2">
    <source>
        <dbReference type="Pfam" id="PF00156"/>
    </source>
</evidence>
<evidence type="ECO:0000256" key="1">
    <source>
        <dbReference type="SAM" id="MobiDB-lite"/>
    </source>
</evidence>
<evidence type="ECO:0000313" key="4">
    <source>
        <dbReference type="Proteomes" id="UP000321577"/>
    </source>
</evidence>
<feature type="compositionally biased region" description="Polar residues" evidence="1">
    <location>
        <begin position="14"/>
        <end position="25"/>
    </location>
</feature>
<feature type="domain" description="Phosphoribosyltransferase" evidence="2">
    <location>
        <begin position="35"/>
        <end position="163"/>
    </location>
</feature>
<dbReference type="InterPro" id="IPR050137">
    <property type="entry name" value="PyrR_bifunctional"/>
</dbReference>
<dbReference type="OrthoDB" id="9802227at2"/>
<dbReference type="PANTHER" id="PTHR11608">
    <property type="entry name" value="BIFUNCTIONAL PROTEIN PYRR"/>
    <property type="match status" value="1"/>
</dbReference>
<dbReference type="CDD" id="cd06223">
    <property type="entry name" value="PRTases_typeI"/>
    <property type="match status" value="1"/>
</dbReference>
<protein>
    <submittedName>
        <fullName evidence="3">Bifunctional protein PyrR</fullName>
    </submittedName>
</protein>
<evidence type="ECO:0000313" key="3">
    <source>
        <dbReference type="EMBL" id="GEP45701.1"/>
    </source>
</evidence>